<dbReference type="SUPFAM" id="SSF52833">
    <property type="entry name" value="Thioredoxin-like"/>
    <property type="match status" value="1"/>
</dbReference>
<dbReference type="Gene3D" id="3.40.30.10">
    <property type="entry name" value="Glutaredoxin"/>
    <property type="match status" value="1"/>
</dbReference>
<evidence type="ECO:0000259" key="2">
    <source>
        <dbReference type="PROSITE" id="PS50405"/>
    </source>
</evidence>
<reference evidence="3" key="1">
    <citation type="submission" date="2021-02" db="EMBL/GenBank/DDBJ databases">
        <authorList>
            <person name="Dougan E. K."/>
            <person name="Rhodes N."/>
            <person name="Thang M."/>
            <person name="Chan C."/>
        </authorList>
    </citation>
    <scope>NUCLEOTIDE SEQUENCE</scope>
</reference>
<organism evidence="3 4">
    <name type="scientific">Symbiodinium necroappetens</name>
    <dbReference type="NCBI Taxonomy" id="1628268"/>
    <lineage>
        <taxon>Eukaryota</taxon>
        <taxon>Sar</taxon>
        <taxon>Alveolata</taxon>
        <taxon>Dinophyceae</taxon>
        <taxon>Suessiales</taxon>
        <taxon>Symbiodiniaceae</taxon>
        <taxon>Symbiodinium</taxon>
    </lineage>
</organism>
<accession>A0A812NWD0</accession>
<dbReference type="AlphaFoldDB" id="A0A812NWD0"/>
<dbReference type="PROSITE" id="PS50404">
    <property type="entry name" value="GST_NTER"/>
    <property type="match status" value="1"/>
</dbReference>
<dbReference type="EMBL" id="CAJNJA010013543">
    <property type="protein sequence ID" value="CAE7323605.1"/>
    <property type="molecule type" value="Genomic_DNA"/>
</dbReference>
<dbReference type="CDD" id="cd03039">
    <property type="entry name" value="GST_N_Sigma_like"/>
    <property type="match status" value="1"/>
</dbReference>
<dbReference type="Pfam" id="PF02798">
    <property type="entry name" value="GST_N"/>
    <property type="match status" value="1"/>
</dbReference>
<dbReference type="SUPFAM" id="SSF47616">
    <property type="entry name" value="GST C-terminal domain-like"/>
    <property type="match status" value="1"/>
</dbReference>
<dbReference type="Gene3D" id="1.20.1050.10">
    <property type="match status" value="1"/>
</dbReference>
<dbReference type="PANTHER" id="PTHR11571">
    <property type="entry name" value="GLUTATHIONE S-TRANSFERASE"/>
    <property type="match status" value="1"/>
</dbReference>
<dbReference type="InterPro" id="IPR036249">
    <property type="entry name" value="Thioredoxin-like_sf"/>
</dbReference>
<evidence type="ECO:0000313" key="4">
    <source>
        <dbReference type="Proteomes" id="UP000601435"/>
    </source>
</evidence>
<comment type="caution">
    <text evidence="3">The sequence shown here is derived from an EMBL/GenBank/DDBJ whole genome shotgun (WGS) entry which is preliminary data.</text>
</comment>
<name>A0A812NWD0_9DINO</name>
<dbReference type="OrthoDB" id="414243at2759"/>
<dbReference type="GO" id="GO:0004364">
    <property type="term" value="F:glutathione transferase activity"/>
    <property type="evidence" value="ECO:0007669"/>
    <property type="project" value="TreeGrafter"/>
</dbReference>
<sequence length="582" mass="63309">MPEYELLYWPVSGLAEPIRLSFVVAGIPFKDTTPLTDPEFNDRKLALHPYAPDAAGLPILVFDGKVCCQSRAILRYIGRLAQHEGAFLYPTEDPLEQLLCDELIDLSEDLRRPMSATVTSQYKDAAEKEAARHALLAPDGECTKFLKVLDKKFGESFPTKLTIGNIYAWSIVTMFRQPTFIPEIPADALSPYENLTKLHQWMSSLPAIKAYYESSQGRDNYKPALMLLLCVPRIDFTWNGPKLGGENARALPWLGAFFRSSILGGYGLPADLDREEVETSSFPDFTAEAGEEEVVGAVAAFSLCHGARALCIAEAALQGLEESKEQVLCLQRAAELRGLLLRSLAVNHPVTFFRSLALTLGVKGMAPKAQPLMQSKELMANLVSTVLSGSSALKVRRGLRSDEADDEGPGEACAALCESLVQHISKKILAGDGEDDVVAKAWTLLDDICHFAKTDVPRTRSTPLVQMVLPQAGARLAAASGRLQASGIEVESLVTCLGRNVLEKLKDLVPPLLDLALTRRQEGKQDAAALERLVLRALGALCRSLGPFLSPFLDRFLEVSCRGPKAGGPAVLQELAGELVKG</sequence>
<evidence type="ECO:0000313" key="3">
    <source>
        <dbReference type="EMBL" id="CAE7323605.1"/>
    </source>
</evidence>
<dbReference type="PROSITE" id="PS50405">
    <property type="entry name" value="GST_CTER"/>
    <property type="match status" value="1"/>
</dbReference>
<dbReference type="InterPro" id="IPR010987">
    <property type="entry name" value="Glutathione-S-Trfase_C-like"/>
</dbReference>
<feature type="non-terminal residue" evidence="3">
    <location>
        <position position="1"/>
    </location>
</feature>
<evidence type="ECO:0000259" key="1">
    <source>
        <dbReference type="PROSITE" id="PS50404"/>
    </source>
</evidence>
<protein>
    <submittedName>
        <fullName evidence="3">GST1 protein</fullName>
    </submittedName>
</protein>
<feature type="domain" description="GST C-terminal" evidence="2">
    <location>
        <begin position="93"/>
        <end position="224"/>
    </location>
</feature>
<proteinExistence type="predicted"/>
<dbReference type="InterPro" id="IPR050213">
    <property type="entry name" value="GST_superfamily"/>
</dbReference>
<dbReference type="Pfam" id="PF14497">
    <property type="entry name" value="GST_C_3"/>
    <property type="match status" value="1"/>
</dbReference>
<keyword evidence="4" id="KW-1185">Reference proteome</keyword>
<dbReference type="InterPro" id="IPR004045">
    <property type="entry name" value="Glutathione_S-Trfase_N"/>
</dbReference>
<feature type="domain" description="GST N-terminal" evidence="1">
    <location>
        <begin position="2"/>
        <end position="85"/>
    </location>
</feature>
<dbReference type="InterPro" id="IPR004046">
    <property type="entry name" value="GST_C"/>
</dbReference>
<gene>
    <name evidence="3" type="primary">GST1</name>
    <name evidence="3" type="ORF">SNEC2469_LOCUS8142</name>
</gene>
<dbReference type="GO" id="GO:0006749">
    <property type="term" value="P:glutathione metabolic process"/>
    <property type="evidence" value="ECO:0007669"/>
    <property type="project" value="TreeGrafter"/>
</dbReference>
<dbReference type="InterPro" id="IPR036282">
    <property type="entry name" value="Glutathione-S-Trfase_C_sf"/>
</dbReference>
<dbReference type="Proteomes" id="UP000601435">
    <property type="component" value="Unassembled WGS sequence"/>
</dbReference>